<organism evidence="1 2">
    <name type="scientific">Thiomicrospira cyclica (strain DSM 14477 / JCM 11371 / ALM1)</name>
    <name type="common">Thioalkalimicrobium cyclicum</name>
    <dbReference type="NCBI Taxonomy" id="717773"/>
    <lineage>
        <taxon>Bacteria</taxon>
        <taxon>Pseudomonadati</taxon>
        <taxon>Pseudomonadota</taxon>
        <taxon>Gammaproteobacteria</taxon>
        <taxon>Thiotrichales</taxon>
        <taxon>Piscirickettsiaceae</taxon>
        <taxon>Thiomicrospira</taxon>
    </lineage>
</organism>
<sequence length="469" mass="53724">MATLSVVDNFLSGMSNPDGFKSSAQKKLDFFLDVGTFRQLPNCRLLSFRQNEDKYDDDDLILSIRQKAIPSQEQEPNWHIQSGNYVGYIQTKGHSIEIKSRFSEPFLQRMLQAVNNVYLADIDGAQTTPIDYARFLLYTLFIQKLEKAFLLGLPKVYQIKHHHEAGLKGRVYIAGMIKRDMPYKGKLSSQQRVRAVDEAIISVLNIAVKRVFNEYKQAAQNIRHVSTALRQLNPKKLQKETMANALSSKALSNPIFAPYKQVLSLAKLIIEQQSVKPARSEKSKSYGFLVNVAELFELYVKSLLQKNFPDWSVDSPKIKLYKNQFYSRHIIPDIVMRKGNKVAVFDTKYKRMNYKGTNQNGMGDVDRSDFFQIHTYMSYYQSQPGIEFIGGGLLYPLSKPYDSNKCFSSQLLNEHQAWFCVDGIEIPQTLNSSDVVETGKSENQIADLICAERAFIARLKQRLEDAWND</sequence>
<dbReference type="AlphaFoldDB" id="F6DBU4"/>
<keyword evidence="2" id="KW-1185">Reference proteome</keyword>
<accession>F6DBU4</accession>
<dbReference type="HOGENOM" id="CLU_046422_0_0_6"/>
<dbReference type="EMBL" id="CP002776">
    <property type="protein sequence ID" value="AEG31330.1"/>
    <property type="molecule type" value="Genomic_DNA"/>
</dbReference>
<name>F6DBU4_THICA</name>
<reference evidence="1 2" key="1">
    <citation type="submission" date="2011-05" db="EMBL/GenBank/DDBJ databases">
        <title>Complete sequence of Thioalkalimicrobium cyclicum ALM1.</title>
        <authorList>
            <consortium name="US DOE Joint Genome Institute"/>
            <person name="Lucas S."/>
            <person name="Han J."/>
            <person name="Lapidus A."/>
            <person name="Cheng J.-F."/>
            <person name="Goodwin L."/>
            <person name="Pitluck S."/>
            <person name="Peters L."/>
            <person name="Mikhailova N."/>
            <person name="Davenport K."/>
            <person name="Han C."/>
            <person name="Tapia R."/>
            <person name="Land M."/>
            <person name="Hauser L."/>
            <person name="Kyrpides N."/>
            <person name="Ivanova N."/>
            <person name="Pagani I."/>
            <person name="Kappler U."/>
            <person name="Woyke T."/>
        </authorList>
    </citation>
    <scope>NUCLEOTIDE SEQUENCE [LARGE SCALE GENOMIC DNA]</scope>
    <source>
        <strain evidence="2">DSM 14477 / JCM 11371 / ALM1</strain>
    </source>
</reference>
<dbReference type="Pfam" id="PF10117">
    <property type="entry name" value="McrBC"/>
    <property type="match status" value="1"/>
</dbReference>
<dbReference type="Proteomes" id="UP000009232">
    <property type="component" value="Chromosome"/>
</dbReference>
<dbReference type="KEGG" id="tcy:Thicy_0558"/>
<protein>
    <submittedName>
        <fullName evidence="1">5-methylcytosine restriction system component-like protein</fullName>
    </submittedName>
</protein>
<dbReference type="PANTHER" id="PTHR38733:SF1">
    <property type="entry name" value="TYPE IV METHYL-DIRECTED RESTRICTION ENZYME ECOKMCRBC"/>
    <property type="match status" value="1"/>
</dbReference>
<dbReference type="eggNOG" id="COG4268">
    <property type="taxonomic scope" value="Bacteria"/>
</dbReference>
<dbReference type="RefSeq" id="WP_013835111.1">
    <property type="nucleotide sequence ID" value="NC_015581.1"/>
</dbReference>
<dbReference type="OrthoDB" id="307209at2"/>
<proteinExistence type="predicted"/>
<evidence type="ECO:0000313" key="1">
    <source>
        <dbReference type="EMBL" id="AEG31330.1"/>
    </source>
</evidence>
<dbReference type="PANTHER" id="PTHR38733">
    <property type="entry name" value="PROTEIN MCRC"/>
    <property type="match status" value="1"/>
</dbReference>
<gene>
    <name evidence="1" type="ordered locus">Thicy_0558</name>
</gene>
<evidence type="ECO:0000313" key="2">
    <source>
        <dbReference type="Proteomes" id="UP000009232"/>
    </source>
</evidence>
<dbReference type="REBASE" id="36367">
    <property type="entry name" value="TcyALM1McrBCP"/>
</dbReference>
<dbReference type="STRING" id="717773.Thicy_0558"/>
<dbReference type="InterPro" id="IPR019292">
    <property type="entry name" value="McrC"/>
</dbReference>